<keyword evidence="5 17" id="KW-0808">Transferase</keyword>
<dbReference type="Gene3D" id="3.40.50.1010">
    <property type="entry name" value="5'-nuclease"/>
    <property type="match status" value="1"/>
</dbReference>
<dbReference type="GO" id="GO:0006302">
    <property type="term" value="P:double-strand break repair"/>
    <property type="evidence" value="ECO:0007669"/>
    <property type="project" value="TreeGrafter"/>
</dbReference>
<dbReference type="InterPro" id="IPR036279">
    <property type="entry name" value="5-3_exonuclease_C_sf"/>
</dbReference>
<evidence type="ECO:0000256" key="11">
    <source>
        <dbReference type="ARBA" id="ARBA00022839"/>
    </source>
</evidence>
<comment type="function">
    <text evidence="17">In addition to polymerase activity, this DNA polymerase exhibits 3'-5' and 5'-3' exonuclease activity.</text>
</comment>
<dbReference type="FunFam" id="3.40.50.1010:FF:000001">
    <property type="entry name" value="DNA polymerase I"/>
    <property type="match status" value="1"/>
</dbReference>
<dbReference type="AlphaFoldDB" id="C4L967"/>
<dbReference type="Gene3D" id="1.20.1060.10">
    <property type="entry name" value="Taq DNA Polymerase, Chain T, domain 4"/>
    <property type="match status" value="1"/>
</dbReference>
<evidence type="ECO:0000259" key="19">
    <source>
        <dbReference type="SMART" id="SM00475"/>
    </source>
</evidence>
<accession>C4L967</accession>
<evidence type="ECO:0000256" key="4">
    <source>
        <dbReference type="ARBA" id="ARBA00020311"/>
    </source>
</evidence>
<dbReference type="NCBIfam" id="TIGR00593">
    <property type="entry name" value="pola"/>
    <property type="match status" value="1"/>
</dbReference>
<keyword evidence="13 17" id="KW-0238">DNA-binding</keyword>
<evidence type="ECO:0000256" key="12">
    <source>
        <dbReference type="ARBA" id="ARBA00022932"/>
    </source>
</evidence>
<dbReference type="InterPro" id="IPR036397">
    <property type="entry name" value="RNaseH_sf"/>
</dbReference>
<dbReference type="PANTHER" id="PTHR10133:SF27">
    <property type="entry name" value="DNA POLYMERASE NU"/>
    <property type="match status" value="1"/>
</dbReference>
<dbReference type="KEGG" id="tau:Tola_0336"/>
<dbReference type="Pfam" id="PF02739">
    <property type="entry name" value="5_3_exonuc_N"/>
    <property type="match status" value="1"/>
</dbReference>
<dbReference type="GO" id="GO:0006261">
    <property type="term" value="P:DNA-templated DNA replication"/>
    <property type="evidence" value="ECO:0007669"/>
    <property type="project" value="UniProtKB-UniRule"/>
</dbReference>
<keyword evidence="6 17" id="KW-0548">Nucleotidyltransferase</keyword>
<dbReference type="PROSITE" id="PS00447">
    <property type="entry name" value="DNA_POLYMERASE_A"/>
    <property type="match status" value="1"/>
</dbReference>
<reference evidence="21 22" key="2">
    <citation type="journal article" date="2011" name="Stand. Genomic Sci.">
        <title>Complete genome sequence of Tolumonas auensis type strain (TA 4).</title>
        <authorList>
            <person name="Chertkov O."/>
            <person name="Copeland A."/>
            <person name="Lucas S."/>
            <person name="Lapidus A."/>
            <person name="Berry K.W."/>
            <person name="Detter J.C."/>
            <person name="Del Rio T.G."/>
            <person name="Hammon N."/>
            <person name="Dalin E."/>
            <person name="Tice H."/>
            <person name="Pitluck S."/>
            <person name="Richardson P."/>
            <person name="Bruce D."/>
            <person name="Goodwin L."/>
            <person name="Han C."/>
            <person name="Tapia R."/>
            <person name="Saunders E."/>
            <person name="Schmutz J."/>
            <person name="Brettin T."/>
            <person name="Larimer F."/>
            <person name="Land M."/>
            <person name="Hauser L."/>
            <person name="Spring S."/>
            <person name="Rohde M."/>
            <person name="Kyrpides N.C."/>
            <person name="Ivanova N."/>
            <person name="Goker M."/>
            <person name="Beller H.R."/>
            <person name="Klenk H.P."/>
            <person name="Woyke T."/>
        </authorList>
    </citation>
    <scope>NUCLEOTIDE SEQUENCE [LARGE SCALE GENOMIC DNA]</scope>
    <source>
        <strain evidence="22">DSM 9187 / TA4</strain>
    </source>
</reference>
<dbReference type="FunFam" id="1.10.150.20:FF:000002">
    <property type="entry name" value="DNA polymerase I"/>
    <property type="match status" value="1"/>
</dbReference>
<comment type="similarity">
    <text evidence="1 17">Belongs to the DNA polymerase type-A family.</text>
</comment>
<dbReference type="Proteomes" id="UP000009073">
    <property type="component" value="Chromosome"/>
</dbReference>
<dbReference type="SMART" id="SM00475">
    <property type="entry name" value="53EXOc"/>
    <property type="match status" value="1"/>
</dbReference>
<dbReference type="PRINTS" id="PR00868">
    <property type="entry name" value="DNAPOLI"/>
</dbReference>
<evidence type="ECO:0000256" key="14">
    <source>
        <dbReference type="ARBA" id="ARBA00023204"/>
    </source>
</evidence>
<evidence type="ECO:0000256" key="6">
    <source>
        <dbReference type="ARBA" id="ARBA00022695"/>
    </source>
</evidence>
<evidence type="ECO:0000313" key="21">
    <source>
        <dbReference type="EMBL" id="ACQ91966.1"/>
    </source>
</evidence>
<dbReference type="eggNOG" id="COG0258">
    <property type="taxonomic scope" value="Bacteria"/>
</dbReference>
<dbReference type="SUPFAM" id="SSF88723">
    <property type="entry name" value="PIN domain-like"/>
    <property type="match status" value="1"/>
</dbReference>
<dbReference type="PANTHER" id="PTHR10133">
    <property type="entry name" value="DNA POLYMERASE I"/>
    <property type="match status" value="1"/>
</dbReference>
<keyword evidence="12 17" id="KW-0239">DNA-directed DNA polymerase</keyword>
<dbReference type="NCBIfam" id="NF004397">
    <property type="entry name" value="PRK05755.1"/>
    <property type="match status" value="1"/>
</dbReference>
<dbReference type="FunFam" id="1.20.1060.10:FF:000001">
    <property type="entry name" value="DNA polymerase I"/>
    <property type="match status" value="1"/>
</dbReference>
<feature type="domain" description="DNA-directed DNA polymerase family A palm" evidence="20">
    <location>
        <begin position="667"/>
        <end position="874"/>
    </location>
</feature>
<keyword evidence="8" id="KW-0540">Nuclease</keyword>
<keyword evidence="14 17" id="KW-0234">DNA repair</keyword>
<dbReference type="SMART" id="SM00482">
    <property type="entry name" value="POLAc"/>
    <property type="match status" value="1"/>
</dbReference>
<dbReference type="Gene3D" id="3.30.70.370">
    <property type="match status" value="1"/>
</dbReference>
<dbReference type="eggNOG" id="COG0749">
    <property type="taxonomic scope" value="Bacteria"/>
</dbReference>
<comment type="catalytic activity">
    <reaction evidence="15 17">
        <text>DNA(n) + a 2'-deoxyribonucleoside 5'-triphosphate = DNA(n+1) + diphosphate</text>
        <dbReference type="Rhea" id="RHEA:22508"/>
        <dbReference type="Rhea" id="RHEA-COMP:17339"/>
        <dbReference type="Rhea" id="RHEA-COMP:17340"/>
        <dbReference type="ChEBI" id="CHEBI:33019"/>
        <dbReference type="ChEBI" id="CHEBI:61560"/>
        <dbReference type="ChEBI" id="CHEBI:173112"/>
        <dbReference type="EC" id="2.7.7.7"/>
    </reaction>
</comment>
<evidence type="ECO:0000256" key="13">
    <source>
        <dbReference type="ARBA" id="ARBA00023125"/>
    </source>
</evidence>
<dbReference type="SUPFAM" id="SSF53098">
    <property type="entry name" value="Ribonuclease H-like"/>
    <property type="match status" value="1"/>
</dbReference>
<evidence type="ECO:0000256" key="8">
    <source>
        <dbReference type="ARBA" id="ARBA00022722"/>
    </source>
</evidence>
<dbReference type="STRING" id="595494.Tola_0336"/>
<sequence>MTQTPPLILVDGSSYLYRAFFASQQADLRTSNGEPTGAIRVVTNMLRSLLKQYPDSVVAVVFDAKGKSFRNDLYAEYKSHRPPMPDDLRSQIEPIHQIIGAMGLPLLVIDGVEADDVIGTLARQATESQIDTLISTGDKDMAQLVSEHVTLMDTMKDQLTDRQGVIDKFGVPPELIVDYLALMGDSSDNIPGMAGVGDKTAVAVLQGVGSIDTIAAHPERVAELSFRGAKTFAAKFKEQEAMVRLSQQLATIKTDVELPVSLAELRRHELQKDVLLALYRQFEFKNLVQELESASEADAEIVTPSDVTAHYDTILTDADLTRWFEKLQQAELFSFDTETNSLDYIQAQVVGLSFAVAPGDAAYLPLAHDYLGAPEQLDREQTLAKLKPLLEDPTRLKVGQHLKFDRNVLRNHGIHLQGIAFDTMLESYVLNSTASRHNMDDLAKKYLNYTTQTFEDVAGKGVKQLTFNQVELEKAAFYAAEDADITLRLHQTLWPQVEKEPALKSLLLEMELPLAEVLSDMERTGALIDPFLLQNQSQQIEVRLAELESQAHEIAGGPFNLGSPKQLGEVLFEKLQLPVIKKTPKGAPSTAEEVLQELAYDYPLPKLLLEHRSLSKLKSTYTDKLPLMIAPSTGRVHTSYHQAVTATGRLSSSDPNLQNIPVRTEEGRRIRQAFVADHGYKIVAADYSQIELRIMAHLSEDDGLLQAFAHGQDIHRATAAEIMNITPEAVTSEQRRNAKAINFGLIYGMSAFGLAKQLGIPRGEAQRYMDRYFERYPGVLTYMERTREQAEQAGYVETLFGRRLYLPDIKAKNMGLRKAAERAAINAPMQGTAADIIKRAMIKLADWIKTCDNGTIRMVMQVHDELVFEVREDKLDAYVPVIRQYMMDAASLKVPLDVGIGVGDNWDQAH</sequence>
<evidence type="ECO:0000256" key="7">
    <source>
        <dbReference type="ARBA" id="ARBA00022705"/>
    </source>
</evidence>
<keyword evidence="11 17" id="KW-0269">Exonuclease</keyword>
<proteinExistence type="inferred from homology"/>
<dbReference type="EMBL" id="CP001616">
    <property type="protein sequence ID" value="ACQ91966.1"/>
    <property type="molecule type" value="Genomic_DNA"/>
</dbReference>
<keyword evidence="7 17" id="KW-0235">DNA replication</keyword>
<evidence type="ECO:0000256" key="16">
    <source>
        <dbReference type="NCBIfam" id="TIGR00593"/>
    </source>
</evidence>
<evidence type="ECO:0000256" key="17">
    <source>
        <dbReference type="RuleBase" id="RU004460"/>
    </source>
</evidence>
<organism evidence="21 22">
    <name type="scientific">Tolumonas auensis (strain DSM 9187 / NBRC 110442 / TA 4)</name>
    <dbReference type="NCBI Taxonomy" id="595494"/>
    <lineage>
        <taxon>Bacteria</taxon>
        <taxon>Pseudomonadati</taxon>
        <taxon>Pseudomonadota</taxon>
        <taxon>Gammaproteobacteria</taxon>
        <taxon>Aeromonadales</taxon>
        <taxon>Aeromonadaceae</taxon>
        <taxon>Tolumonas</taxon>
    </lineage>
</organism>
<dbReference type="InterPro" id="IPR019760">
    <property type="entry name" value="DNA-dir_DNA_pol_A_CS"/>
</dbReference>
<dbReference type="InterPro" id="IPR020045">
    <property type="entry name" value="DNA_polI_H3TH"/>
</dbReference>
<keyword evidence="22" id="KW-1185">Reference proteome</keyword>
<dbReference type="CDD" id="cd08637">
    <property type="entry name" value="DNA_pol_A_pol_I_C"/>
    <property type="match status" value="1"/>
</dbReference>
<keyword evidence="9 17" id="KW-0227">DNA damage</keyword>
<evidence type="ECO:0000259" key="18">
    <source>
        <dbReference type="SMART" id="SM00474"/>
    </source>
</evidence>
<dbReference type="Gene3D" id="3.30.420.10">
    <property type="entry name" value="Ribonuclease H-like superfamily/Ribonuclease H"/>
    <property type="match status" value="1"/>
</dbReference>
<protein>
    <recommendedName>
        <fullName evidence="4 16">DNA polymerase I</fullName>
        <ecNumber evidence="3 16">2.7.7.7</ecNumber>
    </recommendedName>
</protein>
<dbReference type="InterPro" id="IPR012337">
    <property type="entry name" value="RNaseH-like_sf"/>
</dbReference>
<dbReference type="InterPro" id="IPR002421">
    <property type="entry name" value="5-3_exonuclease"/>
</dbReference>
<evidence type="ECO:0000313" key="22">
    <source>
        <dbReference type="Proteomes" id="UP000009073"/>
    </source>
</evidence>
<reference evidence="22" key="1">
    <citation type="submission" date="2009-05" db="EMBL/GenBank/DDBJ databases">
        <title>Complete sequence of Tolumonas auensis DSM 9187.</title>
        <authorList>
            <consortium name="US DOE Joint Genome Institute"/>
            <person name="Lucas S."/>
            <person name="Copeland A."/>
            <person name="Lapidus A."/>
            <person name="Glavina del Rio T."/>
            <person name="Tice H."/>
            <person name="Bruce D."/>
            <person name="Goodwin L."/>
            <person name="Pitluck S."/>
            <person name="Chertkov O."/>
            <person name="Brettin T."/>
            <person name="Detter J.C."/>
            <person name="Han C."/>
            <person name="Larimer F."/>
            <person name="Land M."/>
            <person name="Hauser L."/>
            <person name="Kyrpides N."/>
            <person name="Mikhailova N."/>
            <person name="Spring S."/>
            <person name="Beller H."/>
        </authorList>
    </citation>
    <scope>NUCLEOTIDE SEQUENCE [LARGE SCALE GENOMIC DNA]</scope>
    <source>
        <strain evidence="22">DSM 9187 / TA4</strain>
    </source>
</reference>
<evidence type="ECO:0000256" key="3">
    <source>
        <dbReference type="ARBA" id="ARBA00012417"/>
    </source>
</evidence>
<evidence type="ECO:0000256" key="10">
    <source>
        <dbReference type="ARBA" id="ARBA00022801"/>
    </source>
</evidence>
<dbReference type="InterPro" id="IPR002562">
    <property type="entry name" value="3'-5'_exonuclease_dom"/>
</dbReference>
<evidence type="ECO:0000256" key="5">
    <source>
        <dbReference type="ARBA" id="ARBA00022679"/>
    </source>
</evidence>
<dbReference type="InterPro" id="IPR018320">
    <property type="entry name" value="DNA_polymerase_1"/>
</dbReference>
<evidence type="ECO:0000256" key="1">
    <source>
        <dbReference type="ARBA" id="ARBA00007705"/>
    </source>
</evidence>
<dbReference type="InterPro" id="IPR002298">
    <property type="entry name" value="DNA_polymerase_A"/>
</dbReference>
<dbReference type="CDD" id="cd09898">
    <property type="entry name" value="H3TH_53EXO"/>
    <property type="match status" value="1"/>
</dbReference>
<evidence type="ECO:0000256" key="15">
    <source>
        <dbReference type="ARBA" id="ARBA00049244"/>
    </source>
</evidence>
<dbReference type="Pfam" id="PF00476">
    <property type="entry name" value="DNA_pol_A"/>
    <property type="match status" value="1"/>
</dbReference>
<dbReference type="SMART" id="SM00474">
    <property type="entry name" value="35EXOc"/>
    <property type="match status" value="1"/>
</dbReference>
<name>C4L967_TOLAT</name>
<evidence type="ECO:0000256" key="9">
    <source>
        <dbReference type="ARBA" id="ARBA00022763"/>
    </source>
</evidence>
<dbReference type="Pfam" id="PF01612">
    <property type="entry name" value="DNA_pol_A_exo1"/>
    <property type="match status" value="1"/>
</dbReference>
<feature type="domain" description="3'-5' exonuclease" evidence="18">
    <location>
        <begin position="311"/>
        <end position="498"/>
    </location>
</feature>
<evidence type="ECO:0000259" key="20">
    <source>
        <dbReference type="SMART" id="SM00482"/>
    </source>
</evidence>
<dbReference type="EC" id="2.7.7.7" evidence="3 16"/>
<dbReference type="SUPFAM" id="SSF56672">
    <property type="entry name" value="DNA/RNA polymerases"/>
    <property type="match status" value="1"/>
</dbReference>
<dbReference type="CDD" id="cd06139">
    <property type="entry name" value="DNA_polA_I_Ecoli_like_exo"/>
    <property type="match status" value="1"/>
</dbReference>
<comment type="subunit">
    <text evidence="2">Single-chain monomer with multiple functions.</text>
</comment>
<dbReference type="FunFam" id="1.10.150.20:FF:000003">
    <property type="entry name" value="DNA polymerase I"/>
    <property type="match status" value="1"/>
</dbReference>
<keyword evidence="10 17" id="KW-0378">Hydrolase</keyword>
<dbReference type="GO" id="GO:0008408">
    <property type="term" value="F:3'-5' exonuclease activity"/>
    <property type="evidence" value="ECO:0007669"/>
    <property type="project" value="UniProtKB-UniRule"/>
</dbReference>
<gene>
    <name evidence="17" type="primary">polA</name>
    <name evidence="21" type="ordered locus">Tola_0336</name>
</gene>
<dbReference type="Gene3D" id="1.10.150.20">
    <property type="entry name" value="5' to 3' exonuclease, C-terminal subdomain"/>
    <property type="match status" value="2"/>
</dbReference>
<evidence type="ECO:0000256" key="2">
    <source>
        <dbReference type="ARBA" id="ARBA00011541"/>
    </source>
</evidence>
<dbReference type="SMART" id="SM00279">
    <property type="entry name" value="HhH2"/>
    <property type="match status" value="1"/>
</dbReference>
<dbReference type="InterPro" id="IPR008918">
    <property type="entry name" value="HhH2"/>
</dbReference>
<dbReference type="Pfam" id="PF01367">
    <property type="entry name" value="5_3_exonuc"/>
    <property type="match status" value="1"/>
</dbReference>
<dbReference type="RefSeq" id="WP_012728565.1">
    <property type="nucleotide sequence ID" value="NC_012691.1"/>
</dbReference>
<dbReference type="GO" id="GO:0008409">
    <property type="term" value="F:5'-3' exonuclease activity"/>
    <property type="evidence" value="ECO:0007669"/>
    <property type="project" value="UniProtKB-UniRule"/>
</dbReference>
<dbReference type="InterPro" id="IPR043502">
    <property type="entry name" value="DNA/RNA_pol_sf"/>
</dbReference>
<dbReference type="SUPFAM" id="SSF47807">
    <property type="entry name" value="5' to 3' exonuclease, C-terminal subdomain"/>
    <property type="match status" value="1"/>
</dbReference>
<dbReference type="GO" id="GO:0003677">
    <property type="term" value="F:DNA binding"/>
    <property type="evidence" value="ECO:0007669"/>
    <property type="project" value="UniProtKB-UniRule"/>
</dbReference>
<dbReference type="GO" id="GO:0003887">
    <property type="term" value="F:DNA-directed DNA polymerase activity"/>
    <property type="evidence" value="ECO:0007669"/>
    <property type="project" value="UniProtKB-UniRule"/>
</dbReference>
<dbReference type="InterPro" id="IPR029060">
    <property type="entry name" value="PIN-like_dom_sf"/>
</dbReference>
<dbReference type="HOGENOM" id="CLU_004675_0_1_6"/>
<feature type="domain" description="5'-3' exonuclease" evidence="19">
    <location>
        <begin position="4"/>
        <end position="268"/>
    </location>
</feature>
<dbReference type="CDD" id="cd09859">
    <property type="entry name" value="PIN_53EXO"/>
    <property type="match status" value="1"/>
</dbReference>
<dbReference type="FunFam" id="3.30.420.10:FF:000026">
    <property type="entry name" value="DNA polymerase I"/>
    <property type="match status" value="1"/>
</dbReference>
<dbReference type="OrthoDB" id="9806424at2"/>
<dbReference type="InterPro" id="IPR001098">
    <property type="entry name" value="DNA-dir_DNA_pol_A_palm_dom"/>
</dbReference>
<dbReference type="InterPro" id="IPR020046">
    <property type="entry name" value="5-3_exonucl_a-hlix_arch_N"/>
</dbReference>